<sequence length="46" mass="5513">LFYSLERPVELVVKEQTIDDLEYEQQYLLMNAMKLVSYYEGSFGFL</sequence>
<dbReference type="WBParaSite" id="TCNE_0000518401-mRNA-1">
    <property type="protein sequence ID" value="TCNE_0000518401-mRNA-1"/>
    <property type="gene ID" value="TCNE_0000518401"/>
</dbReference>
<evidence type="ECO:0000313" key="1">
    <source>
        <dbReference type="Proteomes" id="UP000050794"/>
    </source>
</evidence>
<reference evidence="2" key="1">
    <citation type="submission" date="2016-06" db="UniProtKB">
        <authorList>
            <consortium name="WormBaseParasite"/>
        </authorList>
    </citation>
    <scope>IDENTIFICATION</scope>
</reference>
<name>A0A183U9L4_TOXCA</name>
<evidence type="ECO:0000313" key="2">
    <source>
        <dbReference type="WBParaSite" id="TCNE_0000518401-mRNA-1"/>
    </source>
</evidence>
<dbReference type="Proteomes" id="UP000050794">
    <property type="component" value="Unassembled WGS sequence"/>
</dbReference>
<accession>A0A183U9L4</accession>
<keyword evidence="1" id="KW-1185">Reference proteome</keyword>
<protein>
    <submittedName>
        <fullName evidence="2">DNA polymerase III subunit epsilon</fullName>
    </submittedName>
</protein>
<proteinExistence type="predicted"/>
<organism evidence="1 2">
    <name type="scientific">Toxocara canis</name>
    <name type="common">Canine roundworm</name>
    <dbReference type="NCBI Taxonomy" id="6265"/>
    <lineage>
        <taxon>Eukaryota</taxon>
        <taxon>Metazoa</taxon>
        <taxon>Ecdysozoa</taxon>
        <taxon>Nematoda</taxon>
        <taxon>Chromadorea</taxon>
        <taxon>Rhabditida</taxon>
        <taxon>Spirurina</taxon>
        <taxon>Ascaridomorpha</taxon>
        <taxon>Ascaridoidea</taxon>
        <taxon>Toxocaridae</taxon>
        <taxon>Toxocara</taxon>
    </lineage>
</organism>
<dbReference type="AlphaFoldDB" id="A0A183U9L4"/>